<keyword evidence="1" id="KW-1133">Transmembrane helix</keyword>
<gene>
    <name evidence="2" type="ORF">CQ13_29205</name>
</gene>
<keyword evidence="3" id="KW-1185">Reference proteome</keyword>
<protein>
    <submittedName>
        <fullName evidence="2">Uncharacterized protein</fullName>
    </submittedName>
</protein>
<feature type="transmembrane region" description="Helical" evidence="1">
    <location>
        <begin position="18"/>
        <end position="35"/>
    </location>
</feature>
<proteinExistence type="predicted"/>
<comment type="caution">
    <text evidence="2">The sequence shown here is derived from an EMBL/GenBank/DDBJ whole genome shotgun (WGS) entry which is preliminary data.</text>
</comment>
<dbReference type="AlphaFoldDB" id="A0A0R3MQ63"/>
<accession>A0A0R3MQ63</accession>
<evidence type="ECO:0000313" key="3">
    <source>
        <dbReference type="Proteomes" id="UP000052023"/>
    </source>
</evidence>
<organism evidence="2 3">
    <name type="scientific">Bradyrhizobium retamae</name>
    <dbReference type="NCBI Taxonomy" id="1300035"/>
    <lineage>
        <taxon>Bacteria</taxon>
        <taxon>Pseudomonadati</taxon>
        <taxon>Pseudomonadota</taxon>
        <taxon>Alphaproteobacteria</taxon>
        <taxon>Hyphomicrobiales</taxon>
        <taxon>Nitrobacteraceae</taxon>
        <taxon>Bradyrhizobium</taxon>
    </lineage>
</organism>
<sequence length="149" mass="15963">MRNGEQGNGGLTPTAARTLEYSIIGLGVFALLMIFQPFNTLLFTVGCGLIVLAGLVNNLLPLAQPGVPKRSLVTVVMVVAMIFCIVLLAAIVVAHLYGAFFLKPPDPNTVLGKVQLNATPWYMHSFTWTIAVIAAALAGLITLQSRRKE</sequence>
<name>A0A0R3MQ63_9BRAD</name>
<evidence type="ECO:0000256" key="1">
    <source>
        <dbReference type="SAM" id="Phobius"/>
    </source>
</evidence>
<reference evidence="2 3" key="1">
    <citation type="submission" date="2014-03" db="EMBL/GenBank/DDBJ databases">
        <title>Bradyrhizobium valentinum sp. nov., isolated from effective nodules of Lupinus mariae-josephae, a lupine endemic of basic-lime soils in Eastern Spain.</title>
        <authorList>
            <person name="Duran D."/>
            <person name="Rey L."/>
            <person name="Navarro A."/>
            <person name="Busquets A."/>
            <person name="Imperial J."/>
            <person name="Ruiz-Argueso T."/>
        </authorList>
    </citation>
    <scope>NUCLEOTIDE SEQUENCE [LARGE SCALE GENOMIC DNA]</scope>
    <source>
        <strain evidence="2 3">Ro19</strain>
    </source>
</reference>
<keyword evidence="1" id="KW-0472">Membrane</keyword>
<dbReference type="Proteomes" id="UP000052023">
    <property type="component" value="Unassembled WGS sequence"/>
</dbReference>
<feature type="transmembrane region" description="Helical" evidence="1">
    <location>
        <begin position="41"/>
        <end position="60"/>
    </location>
</feature>
<dbReference type="OrthoDB" id="7359550at2"/>
<evidence type="ECO:0000313" key="2">
    <source>
        <dbReference type="EMBL" id="KRR22340.1"/>
    </source>
</evidence>
<dbReference type="EMBL" id="LLYA01000165">
    <property type="protein sequence ID" value="KRR22340.1"/>
    <property type="molecule type" value="Genomic_DNA"/>
</dbReference>
<feature type="transmembrane region" description="Helical" evidence="1">
    <location>
        <begin position="72"/>
        <end position="101"/>
    </location>
</feature>
<feature type="transmembrane region" description="Helical" evidence="1">
    <location>
        <begin position="121"/>
        <end position="143"/>
    </location>
</feature>
<keyword evidence="1" id="KW-0812">Transmembrane</keyword>